<sequence>MSAFPHELMKEGVAINVEQQRRQETTNYVRLDYCEEPESEFEILQPAKISKFLPIWWWTKTISLSMIMLGLLAVLIIWGIPFLVEKVVIPLMSWEASAFKRPVLAFLLIASMAVFPVFLLPSGPSMMLAGLSFGYGLGFLIIMVGTTIGMALPYFIGSLFRNRIHTWLKRWPKKAAVIRLVGEGSWFRQFRTIALIRVSPFPYTIFNYCVVATNVKFGPYISGSFAGMAPEALIAIYSGRLLKTLVEVKYKNLHLTPVEIIYNAISFCVAIGAAIAFTIYARRALRNFQENDEPQNGEVIDNGGSINLVHMVSIPVEDSEDFRSENSKHGSTSGVN</sequence>
<keyword evidence="1" id="KW-1133">Transmembrane helix</keyword>
<dbReference type="Pfam" id="PF09335">
    <property type="entry name" value="VTT_dom"/>
    <property type="match status" value="1"/>
</dbReference>
<organism evidence="3">
    <name type="scientific">Picea sitchensis</name>
    <name type="common">Sitka spruce</name>
    <name type="synonym">Pinus sitchensis</name>
    <dbReference type="NCBI Taxonomy" id="3332"/>
    <lineage>
        <taxon>Eukaryota</taxon>
        <taxon>Viridiplantae</taxon>
        <taxon>Streptophyta</taxon>
        <taxon>Embryophyta</taxon>
        <taxon>Tracheophyta</taxon>
        <taxon>Spermatophyta</taxon>
        <taxon>Pinopsida</taxon>
        <taxon>Pinidae</taxon>
        <taxon>Conifers I</taxon>
        <taxon>Pinales</taxon>
        <taxon>Pinaceae</taxon>
        <taxon>Picea</taxon>
    </lineage>
</organism>
<keyword evidence="1" id="KW-0472">Membrane</keyword>
<feature type="transmembrane region" description="Helical" evidence="1">
    <location>
        <begin position="103"/>
        <end position="121"/>
    </location>
</feature>
<feature type="transmembrane region" description="Helical" evidence="1">
    <location>
        <begin position="260"/>
        <end position="281"/>
    </location>
</feature>
<dbReference type="EMBL" id="EF678681">
    <property type="protein sequence ID" value="ABR18411.1"/>
    <property type="molecule type" value="mRNA"/>
</dbReference>
<evidence type="ECO:0000256" key="1">
    <source>
        <dbReference type="SAM" id="Phobius"/>
    </source>
</evidence>
<dbReference type="InterPro" id="IPR032816">
    <property type="entry name" value="VTT_dom"/>
</dbReference>
<feature type="transmembrane region" description="Helical" evidence="1">
    <location>
        <begin position="220"/>
        <end position="240"/>
    </location>
</feature>
<protein>
    <recommendedName>
        <fullName evidence="2">VTT domain-containing protein</fullName>
    </recommendedName>
</protein>
<feature type="transmembrane region" description="Helical" evidence="1">
    <location>
        <begin position="133"/>
        <end position="160"/>
    </location>
</feature>
<name>B8LRY1_PICSI</name>
<keyword evidence="1" id="KW-0812">Transmembrane</keyword>
<proteinExistence type="evidence at transcript level"/>
<accession>B8LRY1</accession>
<evidence type="ECO:0000313" key="3">
    <source>
        <dbReference type="EMBL" id="ABR18411.1"/>
    </source>
</evidence>
<feature type="domain" description="VTT" evidence="2">
    <location>
        <begin position="120"/>
        <end position="240"/>
    </location>
</feature>
<dbReference type="PANTHER" id="PTHR46431">
    <property type="entry name" value="EXPRESSED PROTEIN"/>
    <property type="match status" value="1"/>
</dbReference>
<feature type="transmembrane region" description="Helical" evidence="1">
    <location>
        <begin position="62"/>
        <end position="83"/>
    </location>
</feature>
<dbReference type="AlphaFoldDB" id="B8LRY1"/>
<reference evidence="3" key="1">
    <citation type="submission" date="2007-06" db="EMBL/GenBank/DDBJ databases">
        <title>Full length cDNA sequences from Sitka Spruce (Picea sitchensis).</title>
        <authorList>
            <person name="Ralph S.G."/>
            <person name="Chun H.E."/>
            <person name="Liao N."/>
            <person name="Ali J."/>
            <person name="Reid K."/>
            <person name="Kolosova N."/>
            <person name="Cooper N."/>
            <person name="Cullis C."/>
            <person name="Jancsik S."/>
            <person name="Moore R."/>
            <person name="Mayo M."/>
            <person name="Wagner S."/>
            <person name="Holt R.A."/>
            <person name="Jones S.J.M."/>
            <person name="Marra M.A."/>
            <person name="Ritland C.E."/>
            <person name="Ritland K."/>
            <person name="Bohlmann J."/>
        </authorList>
    </citation>
    <scope>NUCLEOTIDE SEQUENCE</scope>
    <source>
        <tissue evidence="3">Bark</tissue>
    </source>
</reference>
<dbReference type="PANTHER" id="PTHR46431:SF5">
    <property type="entry name" value="EXPRESSED PROTEIN"/>
    <property type="match status" value="1"/>
</dbReference>
<evidence type="ECO:0000259" key="2">
    <source>
        <dbReference type="Pfam" id="PF09335"/>
    </source>
</evidence>